<name>A0ABW1IVQ6_9BACL</name>
<gene>
    <name evidence="5" type="ORF">ACFPXP_22610</name>
</gene>
<dbReference type="PANTHER" id="PTHR43280">
    <property type="entry name" value="ARAC-FAMILY TRANSCRIPTIONAL REGULATOR"/>
    <property type="match status" value="1"/>
</dbReference>
<evidence type="ECO:0000256" key="1">
    <source>
        <dbReference type="ARBA" id="ARBA00023015"/>
    </source>
</evidence>
<dbReference type="PANTHER" id="PTHR43280:SF2">
    <property type="entry name" value="HTH-TYPE TRANSCRIPTIONAL REGULATOR EXSA"/>
    <property type="match status" value="1"/>
</dbReference>
<dbReference type="InterPro" id="IPR009057">
    <property type="entry name" value="Homeodomain-like_sf"/>
</dbReference>
<evidence type="ECO:0000259" key="4">
    <source>
        <dbReference type="PROSITE" id="PS01124"/>
    </source>
</evidence>
<dbReference type="SMART" id="SM00342">
    <property type="entry name" value="HTH_ARAC"/>
    <property type="match status" value="1"/>
</dbReference>
<reference evidence="6" key="1">
    <citation type="journal article" date="2019" name="Int. J. Syst. Evol. Microbiol.">
        <title>The Global Catalogue of Microorganisms (GCM) 10K type strain sequencing project: providing services to taxonomists for standard genome sequencing and annotation.</title>
        <authorList>
            <consortium name="The Broad Institute Genomics Platform"/>
            <consortium name="The Broad Institute Genome Sequencing Center for Infectious Disease"/>
            <person name="Wu L."/>
            <person name="Ma J."/>
        </authorList>
    </citation>
    <scope>NUCLEOTIDE SEQUENCE [LARGE SCALE GENOMIC DNA]</scope>
    <source>
        <strain evidence="6">CCM 8749</strain>
    </source>
</reference>
<evidence type="ECO:0000256" key="2">
    <source>
        <dbReference type="ARBA" id="ARBA00023125"/>
    </source>
</evidence>
<dbReference type="Proteomes" id="UP001596250">
    <property type="component" value="Unassembled WGS sequence"/>
</dbReference>
<keyword evidence="1" id="KW-0805">Transcription regulation</keyword>
<keyword evidence="3" id="KW-0804">Transcription</keyword>
<dbReference type="Pfam" id="PF12833">
    <property type="entry name" value="HTH_18"/>
    <property type="match status" value="1"/>
</dbReference>
<feature type="domain" description="HTH araC/xylS-type" evidence="4">
    <location>
        <begin position="172"/>
        <end position="271"/>
    </location>
</feature>
<dbReference type="PROSITE" id="PS01124">
    <property type="entry name" value="HTH_ARAC_FAMILY_2"/>
    <property type="match status" value="1"/>
</dbReference>
<organism evidence="5 6">
    <name type="scientific">Marinicrinis lubricantis</name>
    <dbReference type="NCBI Taxonomy" id="2086470"/>
    <lineage>
        <taxon>Bacteria</taxon>
        <taxon>Bacillati</taxon>
        <taxon>Bacillota</taxon>
        <taxon>Bacilli</taxon>
        <taxon>Bacillales</taxon>
        <taxon>Paenibacillaceae</taxon>
    </lineage>
</organism>
<dbReference type="SUPFAM" id="SSF51215">
    <property type="entry name" value="Regulatory protein AraC"/>
    <property type="match status" value="1"/>
</dbReference>
<dbReference type="EMBL" id="JBHSQV010000187">
    <property type="protein sequence ID" value="MFC5989208.1"/>
    <property type="molecule type" value="Genomic_DNA"/>
</dbReference>
<dbReference type="Gene3D" id="2.60.120.280">
    <property type="entry name" value="Regulatory protein AraC"/>
    <property type="match status" value="1"/>
</dbReference>
<evidence type="ECO:0000313" key="6">
    <source>
        <dbReference type="Proteomes" id="UP001596250"/>
    </source>
</evidence>
<evidence type="ECO:0000313" key="5">
    <source>
        <dbReference type="EMBL" id="MFC5989208.1"/>
    </source>
</evidence>
<keyword evidence="2" id="KW-0238">DNA-binding</keyword>
<dbReference type="PRINTS" id="PR00032">
    <property type="entry name" value="HTHARAC"/>
</dbReference>
<accession>A0ABW1IVQ6</accession>
<dbReference type="InterPro" id="IPR020449">
    <property type="entry name" value="Tscrpt_reg_AraC-type_HTH"/>
</dbReference>
<keyword evidence="6" id="KW-1185">Reference proteome</keyword>
<dbReference type="InterPro" id="IPR037923">
    <property type="entry name" value="HTH-like"/>
</dbReference>
<dbReference type="RefSeq" id="WP_379896780.1">
    <property type="nucleotide sequence ID" value="NZ_CBCSCT010000002.1"/>
</dbReference>
<dbReference type="InterPro" id="IPR018062">
    <property type="entry name" value="HTH_AraC-typ_CS"/>
</dbReference>
<dbReference type="Pfam" id="PF02311">
    <property type="entry name" value="AraC_binding"/>
    <property type="match status" value="1"/>
</dbReference>
<dbReference type="InterPro" id="IPR018060">
    <property type="entry name" value="HTH_AraC"/>
</dbReference>
<protein>
    <submittedName>
        <fullName evidence="5">AraC family transcriptional regulator</fullName>
    </submittedName>
</protein>
<proteinExistence type="predicted"/>
<evidence type="ECO:0000256" key="3">
    <source>
        <dbReference type="ARBA" id="ARBA00023163"/>
    </source>
</evidence>
<dbReference type="SUPFAM" id="SSF46689">
    <property type="entry name" value="Homeodomain-like"/>
    <property type="match status" value="2"/>
</dbReference>
<sequence>MKKHIFPILSEVDRKLPVYVTTVGEWDHQNPMTRGEEFSDFQWIQCIGGSGKLYIHEKEYEIKPGQGMLLFPRQSHHYEAMTSPWSVFWISFNGEAVHSVLEQHGIRTSGVYAALDPQYMLAKLYGIQDVLQHEIHGQYKASPIMYEMLLRLSLWVASPGSMRADEAAGPLTPVLQYIERHYAERLTLQMLAELIPVTRSYLCTLFKQLLGMSPMEYVTQKRISKSKELLLTSREMQIQEVAASVGYENTSYFIKLFKNIEAVSPHRFRKMH</sequence>
<dbReference type="PROSITE" id="PS00041">
    <property type="entry name" value="HTH_ARAC_FAMILY_1"/>
    <property type="match status" value="1"/>
</dbReference>
<comment type="caution">
    <text evidence="5">The sequence shown here is derived from an EMBL/GenBank/DDBJ whole genome shotgun (WGS) entry which is preliminary data.</text>
</comment>
<dbReference type="InterPro" id="IPR003313">
    <property type="entry name" value="AraC-bd"/>
</dbReference>
<dbReference type="Gene3D" id="1.10.10.60">
    <property type="entry name" value="Homeodomain-like"/>
    <property type="match status" value="2"/>
</dbReference>